<gene>
    <name evidence="2" type="ORF">EYE40_05935</name>
</gene>
<dbReference type="InterPro" id="IPR043129">
    <property type="entry name" value="ATPase_NBD"/>
</dbReference>
<dbReference type="PANTHER" id="PTHR18964:SF173">
    <property type="entry name" value="GLUCOKINASE"/>
    <property type="match status" value="1"/>
</dbReference>
<keyword evidence="3" id="KW-1185">Reference proteome</keyword>
<dbReference type="RefSeq" id="WP_130981085.1">
    <property type="nucleotide sequence ID" value="NZ_SISG01000001.1"/>
</dbReference>
<reference evidence="3" key="1">
    <citation type="submission" date="2019-02" db="EMBL/GenBank/DDBJ databases">
        <title>Glaciihabitans arcticus sp. nov., a psychrotolerant bacterium isolated from polar soil.</title>
        <authorList>
            <person name="Dahal R.H."/>
        </authorList>
    </citation>
    <scope>NUCLEOTIDE SEQUENCE [LARGE SCALE GENOMIC DNA]</scope>
    <source>
        <strain evidence="3">RP-3-7</strain>
    </source>
</reference>
<dbReference type="InterPro" id="IPR000600">
    <property type="entry name" value="ROK"/>
</dbReference>
<proteinExistence type="inferred from homology"/>
<comment type="caution">
    <text evidence="2">The sequence shown here is derived from an EMBL/GenBank/DDBJ whole genome shotgun (WGS) entry which is preliminary data.</text>
</comment>
<sequence>MAHVLSTGSGVVLELIRSGAATTRTDLIEELGWSRITLARRLDELLAASIIVIAGQRDSQGGRPAEHFAVNKDAGLLLGIDVGGSHTRVGVTDLVSTVLIEDEADIGLADGPEDIFKWAIQVFDHLLLQLGKTRADVRGVGVGVPGPVDATTGRLASPQINAEWQGILVKDYFPDDFTAVFAVDRDVNIVAIGESRLGWPEYRDITVLKLGLGIGCGLVLDGQIYRGARGGAGDFAHFSRGGDEPCTCGRQGCLEAIASGYYIRRELIARGYPVRTSADIVALAARGNKDALELLTAAGAEIGDALVDVVGILNPAVVVLGGNLSQAGEPFVGAIRRALLAKSRDFSGQGLIVASSRLGQKAGVLGASLIAQDALFEADRISRLTRQTAR</sequence>
<dbReference type="Gene3D" id="3.30.420.40">
    <property type="match status" value="2"/>
</dbReference>
<dbReference type="SUPFAM" id="SSF46785">
    <property type="entry name" value="Winged helix' DNA-binding domain"/>
    <property type="match status" value="1"/>
</dbReference>
<evidence type="ECO:0000313" key="3">
    <source>
        <dbReference type="Proteomes" id="UP000294194"/>
    </source>
</evidence>
<organism evidence="2 3">
    <name type="scientific">Glaciihabitans arcticus</name>
    <dbReference type="NCBI Taxonomy" id="2668039"/>
    <lineage>
        <taxon>Bacteria</taxon>
        <taxon>Bacillati</taxon>
        <taxon>Actinomycetota</taxon>
        <taxon>Actinomycetes</taxon>
        <taxon>Micrococcales</taxon>
        <taxon>Microbacteriaceae</taxon>
        <taxon>Glaciihabitans</taxon>
    </lineage>
</organism>
<dbReference type="EMBL" id="SISG01000001">
    <property type="protein sequence ID" value="TBN56975.1"/>
    <property type="molecule type" value="Genomic_DNA"/>
</dbReference>
<dbReference type="AlphaFoldDB" id="A0A4Q9GQX5"/>
<dbReference type="InterPro" id="IPR036388">
    <property type="entry name" value="WH-like_DNA-bd_sf"/>
</dbReference>
<dbReference type="PANTHER" id="PTHR18964">
    <property type="entry name" value="ROK (REPRESSOR, ORF, KINASE) FAMILY"/>
    <property type="match status" value="1"/>
</dbReference>
<dbReference type="Pfam" id="PF00480">
    <property type="entry name" value="ROK"/>
    <property type="match status" value="1"/>
</dbReference>
<dbReference type="Proteomes" id="UP000294194">
    <property type="component" value="Unassembled WGS sequence"/>
</dbReference>
<accession>A0A4Q9GQX5</accession>
<comment type="similarity">
    <text evidence="1">Belongs to the ROK (NagC/XylR) family.</text>
</comment>
<protein>
    <submittedName>
        <fullName evidence="2">ROK family protein</fullName>
    </submittedName>
</protein>
<name>A0A4Q9GQX5_9MICO</name>
<dbReference type="SUPFAM" id="SSF53067">
    <property type="entry name" value="Actin-like ATPase domain"/>
    <property type="match status" value="1"/>
</dbReference>
<evidence type="ECO:0000313" key="2">
    <source>
        <dbReference type="EMBL" id="TBN56975.1"/>
    </source>
</evidence>
<dbReference type="InterPro" id="IPR036390">
    <property type="entry name" value="WH_DNA-bd_sf"/>
</dbReference>
<dbReference type="Gene3D" id="1.10.10.10">
    <property type="entry name" value="Winged helix-like DNA-binding domain superfamily/Winged helix DNA-binding domain"/>
    <property type="match status" value="1"/>
</dbReference>
<evidence type="ECO:0000256" key="1">
    <source>
        <dbReference type="ARBA" id="ARBA00006479"/>
    </source>
</evidence>